<proteinExistence type="predicted"/>
<dbReference type="EMBL" id="JAMKPW020000002">
    <property type="protein sequence ID" value="KAK8220060.1"/>
    <property type="molecule type" value="Genomic_DNA"/>
</dbReference>
<protein>
    <submittedName>
        <fullName evidence="1">Uncharacterized protein</fullName>
    </submittedName>
</protein>
<evidence type="ECO:0000313" key="2">
    <source>
        <dbReference type="Proteomes" id="UP001320706"/>
    </source>
</evidence>
<name>A0ACC3SQI3_9PEZI</name>
<comment type="caution">
    <text evidence="1">The sequence shown here is derived from an EMBL/GenBank/DDBJ whole genome shotgun (WGS) entry which is preliminary data.</text>
</comment>
<organism evidence="1 2">
    <name type="scientific">Zalaria obscura</name>
    <dbReference type="NCBI Taxonomy" id="2024903"/>
    <lineage>
        <taxon>Eukaryota</taxon>
        <taxon>Fungi</taxon>
        <taxon>Dikarya</taxon>
        <taxon>Ascomycota</taxon>
        <taxon>Pezizomycotina</taxon>
        <taxon>Dothideomycetes</taxon>
        <taxon>Dothideomycetidae</taxon>
        <taxon>Dothideales</taxon>
        <taxon>Zalariaceae</taxon>
        <taxon>Zalaria</taxon>
    </lineage>
</organism>
<dbReference type="Proteomes" id="UP001320706">
    <property type="component" value="Unassembled WGS sequence"/>
</dbReference>
<reference evidence="1" key="1">
    <citation type="submission" date="2024-02" db="EMBL/GenBank/DDBJ databases">
        <title>Metagenome Assembled Genome of Zalaria obscura JY119.</title>
        <authorList>
            <person name="Vighnesh L."/>
            <person name="Jagadeeshwari U."/>
            <person name="Venkata Ramana C."/>
            <person name="Sasikala C."/>
        </authorList>
    </citation>
    <scope>NUCLEOTIDE SEQUENCE</scope>
    <source>
        <strain evidence="1">JY119</strain>
    </source>
</reference>
<gene>
    <name evidence="1" type="ORF">M8818_000476</name>
</gene>
<accession>A0ACC3SQI3</accession>
<sequence>MHRSNCHTGLTTPSDRRKPPHRARDAPGRGGKKITRDMRIEIHYHRNRAGLSLTELSKLFDLPRSTIWHILSKPPTPQDNPSTPQARRGRPPTADTENFIEAVSKNEEYLRMPYNEVARRLDLKICKRTIRRAMQKEQHGRPITAQERTSCQPVIGTAGSLYGGR</sequence>
<evidence type="ECO:0000313" key="1">
    <source>
        <dbReference type="EMBL" id="KAK8220060.1"/>
    </source>
</evidence>
<keyword evidence="2" id="KW-1185">Reference proteome</keyword>